<dbReference type="SUPFAM" id="SSF52540">
    <property type="entry name" value="P-loop containing nucleoside triphosphate hydrolases"/>
    <property type="match status" value="1"/>
</dbReference>
<protein>
    <recommendedName>
        <fullName evidence="5">AAA domain-containing protein</fullName>
    </recommendedName>
</protein>
<dbReference type="InterPro" id="IPR027417">
    <property type="entry name" value="P-loop_NTPase"/>
</dbReference>
<dbReference type="OrthoDB" id="9805802at2"/>
<dbReference type="PANTHER" id="PTHR43581">
    <property type="entry name" value="ATP/GTP PHOSPHATASE"/>
    <property type="match status" value="1"/>
</dbReference>
<dbReference type="PANTHER" id="PTHR43581:SF2">
    <property type="entry name" value="EXCINUCLEASE ATPASE SUBUNIT"/>
    <property type="match status" value="1"/>
</dbReference>
<dbReference type="Pfam" id="PF13304">
    <property type="entry name" value="AAA_21"/>
    <property type="match status" value="1"/>
</dbReference>
<reference evidence="3 4" key="1">
    <citation type="submission" date="2017-06" db="EMBL/GenBank/DDBJ databases">
        <title>Hymenobacter amundsenii sp. nov. isolated from regoliths in Antarctica.</title>
        <authorList>
            <person name="Sedlacek I."/>
            <person name="Kralova S."/>
            <person name="Pantucek R."/>
            <person name="Svec P."/>
            <person name="Holochova P."/>
            <person name="Stankova E."/>
            <person name="Vrbovska V."/>
            <person name="Busse H.-J."/>
        </authorList>
    </citation>
    <scope>NUCLEOTIDE SEQUENCE [LARGE SCALE GENOMIC DNA]</scope>
    <source>
        <strain evidence="3 4">CCM 8682</strain>
    </source>
</reference>
<keyword evidence="4" id="KW-1185">Reference proteome</keyword>
<dbReference type="RefSeq" id="WP_088464895.1">
    <property type="nucleotide sequence ID" value="NZ_NIRR01000021.1"/>
</dbReference>
<dbReference type="InterPro" id="IPR003959">
    <property type="entry name" value="ATPase_AAA_core"/>
</dbReference>
<organism evidence="3 4">
    <name type="scientific">Hymenobacter amundsenii</name>
    <dbReference type="NCBI Taxonomy" id="2006685"/>
    <lineage>
        <taxon>Bacteria</taxon>
        <taxon>Pseudomonadati</taxon>
        <taxon>Bacteroidota</taxon>
        <taxon>Cytophagia</taxon>
        <taxon>Cytophagales</taxon>
        <taxon>Hymenobacteraceae</taxon>
        <taxon>Hymenobacter</taxon>
    </lineage>
</organism>
<feature type="domain" description="ATPase AAA-type core" evidence="1">
    <location>
        <begin position="243"/>
        <end position="318"/>
    </location>
</feature>
<dbReference type="InterPro" id="IPR038729">
    <property type="entry name" value="Rad50/SbcC_AAA"/>
</dbReference>
<dbReference type="GO" id="GO:0006302">
    <property type="term" value="P:double-strand break repair"/>
    <property type="evidence" value="ECO:0007669"/>
    <property type="project" value="InterPro"/>
</dbReference>
<dbReference type="EMBL" id="NIRR01000021">
    <property type="protein sequence ID" value="OWP62689.1"/>
    <property type="molecule type" value="Genomic_DNA"/>
</dbReference>
<dbReference type="Proteomes" id="UP000197277">
    <property type="component" value="Unassembled WGS sequence"/>
</dbReference>
<feature type="domain" description="Rad50/SbcC-type AAA" evidence="2">
    <location>
        <begin position="6"/>
        <end position="49"/>
    </location>
</feature>
<accession>A0A246FJG4</accession>
<evidence type="ECO:0000313" key="3">
    <source>
        <dbReference type="EMBL" id="OWP62689.1"/>
    </source>
</evidence>
<evidence type="ECO:0000259" key="2">
    <source>
        <dbReference type="Pfam" id="PF13476"/>
    </source>
</evidence>
<comment type="caution">
    <text evidence="3">The sequence shown here is derived from an EMBL/GenBank/DDBJ whole genome shotgun (WGS) entry which is preliminary data.</text>
</comment>
<proteinExistence type="predicted"/>
<evidence type="ECO:0008006" key="5">
    <source>
        <dbReference type="Google" id="ProtNLM"/>
    </source>
</evidence>
<dbReference type="InterPro" id="IPR051396">
    <property type="entry name" value="Bact_Antivir_Def_Nuclease"/>
</dbReference>
<evidence type="ECO:0000313" key="4">
    <source>
        <dbReference type="Proteomes" id="UP000197277"/>
    </source>
</evidence>
<name>A0A246FJG4_9BACT</name>
<dbReference type="Pfam" id="PF13476">
    <property type="entry name" value="AAA_23"/>
    <property type="match status" value="1"/>
</dbReference>
<dbReference type="Gene3D" id="3.40.50.300">
    <property type="entry name" value="P-loop containing nucleotide triphosphate hydrolases"/>
    <property type="match status" value="2"/>
</dbReference>
<evidence type="ECO:0000259" key="1">
    <source>
        <dbReference type="Pfam" id="PF13304"/>
    </source>
</evidence>
<gene>
    <name evidence="3" type="ORF">CDA63_13015</name>
</gene>
<dbReference type="GO" id="GO:0016887">
    <property type="term" value="F:ATP hydrolysis activity"/>
    <property type="evidence" value="ECO:0007669"/>
    <property type="project" value="InterPro"/>
</dbReference>
<dbReference type="AlphaFoldDB" id="A0A246FJG4"/>
<sequence>MLFKNLKIDGWRQYKNIDINFHPRLTIITGANGAGKTTLLGVLNQHFGGITPQLIGVPIIASGGLKYLSSIWGQKRVGLAPNNYPPGMHSGTINIGSVEYGNGTISQINIPENTGSIYHFQFNSMQSVKGASISSHRPIFKYESVSTIPTNVSTKSQIYQNYRNSYINRYNGGQTNNRTETYYIKETLISLGAFGEGNAVIQPNPQALQLLEGFKNILKVVLPKNLGFQSISVRMPEVVLVTATGEFPIDAVSGGVASIIDLAWQIYMYDNDGFPFVITIDEPENHLHPEIQKSVLVNMINAFPNCQFIVSTHSPFIIGSIPESNAYALRYDESNKVYSTLLETVDKAGTANDILREVLGLDDTMPDWVDAKIESIVNQYKNIGVNKENVASFKQSLIDAGLGKYVSSSLIKLVEEYKIIDN</sequence>